<feature type="region of interest" description="Disordered" evidence="1">
    <location>
        <begin position="186"/>
        <end position="233"/>
    </location>
</feature>
<evidence type="ECO:0000313" key="3">
    <source>
        <dbReference type="Proteomes" id="UP000265100"/>
    </source>
</evidence>
<reference evidence="2" key="3">
    <citation type="submission" date="2025-08" db="UniProtKB">
        <authorList>
            <consortium name="Ensembl"/>
        </authorList>
    </citation>
    <scope>IDENTIFICATION</scope>
</reference>
<dbReference type="Bgee" id="ENSACLG00000012550">
    <property type="expression patterns" value="Expressed in testis and 1 other cell type or tissue"/>
</dbReference>
<reference evidence="3" key="2">
    <citation type="submission" date="2023-03" db="EMBL/GenBank/DDBJ databases">
        <authorList>
            <consortium name="Wellcome Sanger Institute Data Sharing"/>
        </authorList>
    </citation>
    <scope>NUCLEOTIDE SEQUENCE [LARGE SCALE GENOMIC DNA]</scope>
</reference>
<name>A0A3P8PN34_ASTCA</name>
<dbReference type="Ensembl" id="ENSACLT00000018901.2">
    <property type="protein sequence ID" value="ENSACLP00000018465.2"/>
    <property type="gene ID" value="ENSACLG00000012550.2"/>
</dbReference>
<evidence type="ECO:0000256" key="1">
    <source>
        <dbReference type="SAM" id="MobiDB-lite"/>
    </source>
</evidence>
<reference evidence="2 3" key="1">
    <citation type="submission" date="2018-05" db="EMBL/GenBank/DDBJ databases">
        <authorList>
            <person name="Datahose"/>
        </authorList>
    </citation>
    <scope>NUCLEOTIDE SEQUENCE</scope>
</reference>
<dbReference type="GeneTree" id="ENSGT00940000153269"/>
<dbReference type="PANTHER" id="PTHR21041">
    <property type="entry name" value="DENDRITIC CELL-SPECIFIC TRANSMEMBRANE PROTEIN"/>
    <property type="match status" value="1"/>
</dbReference>
<keyword evidence="3" id="KW-1185">Reference proteome</keyword>
<proteinExistence type="predicted"/>
<reference evidence="2" key="4">
    <citation type="submission" date="2025-09" db="UniProtKB">
        <authorList>
            <consortium name="Ensembl"/>
        </authorList>
    </citation>
    <scope>IDENTIFICATION</scope>
</reference>
<sequence length="307" mass="33018">MTDSIRHVARALRNVLRFLADIGDICNEKMGTPYRKCRSLFEEARSDCSELLGDFNFLCNIVDGFLPLCNLARAGEFFCIVPSYIADHLRKRLAAPVIAVFQKMKREFEFNISASLDFDLDANSSQSLHQMSQSIMSEISSELQVFQKLSGPLAYIGLVLLACSFLSVISADVQRAAGGDGGLGFGLQAPDHRQPAGGAGLPGVLDSGSGAPPGDGGHRGQSSGHGGGPGERVGLRLRHLQRRGGLVQHPAAGKHHRDQQEVPAGAVRTKLQHVFHPRLPVGFGSACVSDQRIHAALQTPHLCFIPP</sequence>
<dbReference type="PANTHER" id="PTHR21041:SF6">
    <property type="entry name" value="DC-STAMP DOMAIN-CONTAINING PROTEIN 2"/>
    <property type="match status" value="1"/>
</dbReference>
<dbReference type="AlphaFoldDB" id="A0A3P8PN34"/>
<dbReference type="Proteomes" id="UP000265100">
    <property type="component" value="Chromosome 11"/>
</dbReference>
<dbReference type="InterPro" id="IPR051856">
    <property type="entry name" value="CSR-E3_Ligase_Protein"/>
</dbReference>
<protein>
    <submittedName>
        <fullName evidence="2">Uncharacterized protein</fullName>
    </submittedName>
</protein>
<accession>A0A3P8PN34</accession>
<evidence type="ECO:0000313" key="2">
    <source>
        <dbReference type="Ensembl" id="ENSACLP00000018465.2"/>
    </source>
</evidence>
<dbReference type="Pfam" id="PF26039">
    <property type="entry name" value="Dcst2"/>
    <property type="match status" value="1"/>
</dbReference>
<organism evidence="2 3">
    <name type="scientific">Astatotilapia calliptera</name>
    <name type="common">Eastern happy</name>
    <name type="synonym">Chromis callipterus</name>
    <dbReference type="NCBI Taxonomy" id="8154"/>
    <lineage>
        <taxon>Eukaryota</taxon>
        <taxon>Metazoa</taxon>
        <taxon>Chordata</taxon>
        <taxon>Craniata</taxon>
        <taxon>Vertebrata</taxon>
        <taxon>Euteleostomi</taxon>
        <taxon>Actinopterygii</taxon>
        <taxon>Neopterygii</taxon>
        <taxon>Teleostei</taxon>
        <taxon>Neoteleostei</taxon>
        <taxon>Acanthomorphata</taxon>
        <taxon>Ovalentaria</taxon>
        <taxon>Cichlomorphae</taxon>
        <taxon>Cichliformes</taxon>
        <taxon>Cichlidae</taxon>
        <taxon>African cichlids</taxon>
        <taxon>Pseudocrenilabrinae</taxon>
        <taxon>Haplochromini</taxon>
        <taxon>Astatotilapia</taxon>
    </lineage>
</organism>